<dbReference type="CDD" id="cd02947">
    <property type="entry name" value="TRX_family"/>
    <property type="match status" value="1"/>
</dbReference>
<dbReference type="PROSITE" id="PS51352">
    <property type="entry name" value="THIOREDOXIN_2"/>
    <property type="match status" value="1"/>
</dbReference>
<evidence type="ECO:0000259" key="4">
    <source>
        <dbReference type="PROSITE" id="PS51352"/>
    </source>
</evidence>
<dbReference type="RefSeq" id="WP_048202100.1">
    <property type="nucleotide sequence ID" value="NZ_CP009149.1"/>
</dbReference>
<evidence type="ECO:0000313" key="6">
    <source>
        <dbReference type="Proteomes" id="UP000028781"/>
    </source>
</evidence>
<dbReference type="OrthoDB" id="35385at2157"/>
<dbReference type="GO" id="GO:0005737">
    <property type="term" value="C:cytoplasm"/>
    <property type="evidence" value="ECO:0007669"/>
    <property type="project" value="TreeGrafter"/>
</dbReference>
<name>A0A076LC16_9EURY</name>
<dbReference type="GeneID" id="24891738"/>
<proteinExistence type="predicted"/>
<dbReference type="STRING" id="1301915.JH146_1127"/>
<dbReference type="InterPro" id="IPR013766">
    <property type="entry name" value="Thioredoxin_domain"/>
</dbReference>
<dbReference type="AlphaFoldDB" id="A0A076LC16"/>
<dbReference type="HOGENOM" id="CLU_090389_10_4_2"/>
<evidence type="ECO:0000256" key="1">
    <source>
        <dbReference type="ARBA" id="ARBA00022448"/>
    </source>
</evidence>
<dbReference type="Proteomes" id="UP000028781">
    <property type="component" value="Chromosome"/>
</dbReference>
<organism evidence="5 6">
    <name type="scientific">Methanocaldococcus bathoardescens</name>
    <dbReference type="NCBI Taxonomy" id="1301915"/>
    <lineage>
        <taxon>Archaea</taxon>
        <taxon>Methanobacteriati</taxon>
        <taxon>Methanobacteriota</taxon>
        <taxon>Methanomada group</taxon>
        <taxon>Methanococci</taxon>
        <taxon>Methanococcales</taxon>
        <taxon>Methanocaldococcaceae</taxon>
        <taxon>Methanocaldococcus</taxon>
    </lineage>
</organism>
<gene>
    <name evidence="5" type="ORF">JH146_1127</name>
</gene>
<sequence length="120" mass="13891">MKKYLLLILTFISIGILLSGCININENVRNKEFDFNGTCIVEFTAEWCGYCKMLEPTIEELEKEGYKVIKIDIDKNRDIAEKYGIRAVPTIFYVKDGKIIDMTVGYNPEEIKEKAKQLKE</sequence>
<dbReference type="PANTHER" id="PTHR45663:SF11">
    <property type="entry name" value="GEO12009P1"/>
    <property type="match status" value="1"/>
</dbReference>
<keyword evidence="6" id="KW-1185">Reference proteome</keyword>
<dbReference type="PANTHER" id="PTHR45663">
    <property type="entry name" value="GEO12009P1"/>
    <property type="match status" value="1"/>
</dbReference>
<dbReference type="PROSITE" id="PS51257">
    <property type="entry name" value="PROKAR_LIPOPROTEIN"/>
    <property type="match status" value="1"/>
</dbReference>
<dbReference type="Pfam" id="PF00085">
    <property type="entry name" value="Thioredoxin"/>
    <property type="match status" value="1"/>
</dbReference>
<dbReference type="GO" id="GO:0015035">
    <property type="term" value="F:protein-disulfide reductase activity"/>
    <property type="evidence" value="ECO:0007669"/>
    <property type="project" value="TreeGrafter"/>
</dbReference>
<evidence type="ECO:0000256" key="2">
    <source>
        <dbReference type="ARBA" id="ARBA00022982"/>
    </source>
</evidence>
<evidence type="ECO:0000313" key="5">
    <source>
        <dbReference type="EMBL" id="AIJ05970.1"/>
    </source>
</evidence>
<dbReference type="InterPro" id="IPR036249">
    <property type="entry name" value="Thioredoxin-like_sf"/>
</dbReference>
<dbReference type="KEGG" id="mjh:JH146_1127"/>
<dbReference type="SUPFAM" id="SSF52833">
    <property type="entry name" value="Thioredoxin-like"/>
    <property type="match status" value="1"/>
</dbReference>
<dbReference type="PROSITE" id="PS00194">
    <property type="entry name" value="THIOREDOXIN_1"/>
    <property type="match status" value="1"/>
</dbReference>
<feature type="domain" description="Thioredoxin" evidence="4">
    <location>
        <begin position="12"/>
        <end position="120"/>
    </location>
</feature>
<keyword evidence="2" id="KW-0249">Electron transport</keyword>
<dbReference type="InterPro" id="IPR017937">
    <property type="entry name" value="Thioredoxin_CS"/>
</dbReference>
<accession>A0A076LC16</accession>
<reference evidence="5 6" key="1">
    <citation type="journal article" date="2015" name="Int. J. Syst. Evol. Microbiol.">
        <title>M ethanocaldococcus bathoardescens sp. nov., a hyperthermophilic methanogen isolated from a volcanically active deep-sea hydrothermal vent.</title>
        <authorList>
            <person name="Stewart L.C."/>
            <person name="Jung J.H."/>
            <person name="Kim Y.T."/>
            <person name="Kwon S.W."/>
            <person name="Park C.S."/>
            <person name="Holden J.F."/>
        </authorList>
    </citation>
    <scope>NUCLEOTIDE SEQUENCE [LARGE SCALE GENOMIC DNA]</scope>
    <source>
        <strain evidence="5 6">JH146</strain>
    </source>
</reference>
<keyword evidence="3" id="KW-1015">Disulfide bond</keyword>
<dbReference type="PRINTS" id="PR00421">
    <property type="entry name" value="THIOREDOXIN"/>
</dbReference>
<evidence type="ECO:0000256" key="3">
    <source>
        <dbReference type="ARBA" id="ARBA00023157"/>
    </source>
</evidence>
<dbReference type="EMBL" id="CP009149">
    <property type="protein sequence ID" value="AIJ05970.1"/>
    <property type="molecule type" value="Genomic_DNA"/>
</dbReference>
<protein>
    <submittedName>
        <fullName evidence="5">Thioredoxin</fullName>
    </submittedName>
</protein>
<keyword evidence="1" id="KW-0813">Transport</keyword>
<dbReference type="Gene3D" id="3.40.30.10">
    <property type="entry name" value="Glutaredoxin"/>
    <property type="match status" value="1"/>
</dbReference>